<dbReference type="STRING" id="1618023.UH38_22990"/>
<protein>
    <submittedName>
        <fullName evidence="1">Uncharacterized protein</fullName>
    </submittedName>
</protein>
<evidence type="ECO:0000313" key="1">
    <source>
        <dbReference type="EMBL" id="KJH69603.1"/>
    </source>
</evidence>
<dbReference type="RefSeq" id="WP_045057039.1">
    <property type="nucleotide sequence ID" value="NZ_CAWMDP010000039.1"/>
</dbReference>
<reference evidence="1 2" key="1">
    <citation type="submission" date="2015-02" db="EMBL/GenBank/DDBJ databases">
        <title>Draft genome of a novel marine cyanobacterium (Chroococcales) isolated from South Atlantic Ocean.</title>
        <authorList>
            <person name="Rigonato J."/>
            <person name="Alvarenga D.O."/>
            <person name="Branco L.H."/>
            <person name="Varani A.M."/>
            <person name="Brandini F.P."/>
            <person name="Fiore M.F."/>
        </authorList>
    </citation>
    <scope>NUCLEOTIDE SEQUENCE [LARGE SCALE GENOMIC DNA]</scope>
    <source>
        <strain evidence="1 2">CENA595</strain>
    </source>
</reference>
<proteinExistence type="predicted"/>
<dbReference type="Proteomes" id="UP000032452">
    <property type="component" value="Unassembled WGS sequence"/>
</dbReference>
<sequence length="239" mass="27113">MLTQDKSLKQVKVNQSQYGIINPSRDITTDDELYLRDYALAAAVISWDRGTYNTPAKITPAQITNIALTGDTVWYQIDFHQAIPIDIETFHAHRLQIQLGQVEQEQPTGLAGDSTSYQLRPNPEFINEYEQGSAHGRLDAGQGIPPICTEASCAYSVGYLEGYNSFTQAKEKAKASTTKLPTWSVTYNNEWEWYVVWVGDRAIGRASTHQEAERIAQKYIAGQKFWQEHRQRVLAAYDY</sequence>
<evidence type="ECO:0000313" key="2">
    <source>
        <dbReference type="Proteomes" id="UP000032452"/>
    </source>
</evidence>
<name>A0A0D8ZL92_9CYAN</name>
<comment type="caution">
    <text evidence="1">The sequence shown here is derived from an EMBL/GenBank/DDBJ whole genome shotgun (WGS) entry which is preliminary data.</text>
</comment>
<gene>
    <name evidence="1" type="ORF">UH38_22990</name>
</gene>
<keyword evidence="2" id="KW-1185">Reference proteome</keyword>
<dbReference type="OrthoDB" id="581638at2"/>
<dbReference type="AlphaFoldDB" id="A0A0D8ZL92"/>
<organism evidence="1 2">
    <name type="scientific">Aliterella atlantica CENA595</name>
    <dbReference type="NCBI Taxonomy" id="1618023"/>
    <lineage>
        <taxon>Bacteria</taxon>
        <taxon>Bacillati</taxon>
        <taxon>Cyanobacteriota</taxon>
        <taxon>Cyanophyceae</taxon>
        <taxon>Chroococcidiopsidales</taxon>
        <taxon>Aliterellaceae</taxon>
        <taxon>Aliterella</taxon>
    </lineage>
</organism>
<accession>A0A0D8ZL92</accession>
<dbReference type="EMBL" id="JYON01000038">
    <property type="protein sequence ID" value="KJH69603.1"/>
    <property type="molecule type" value="Genomic_DNA"/>
</dbReference>